<dbReference type="HAMAP" id="MF_02231">
    <property type="entry name" value="UbiT"/>
    <property type="match status" value="1"/>
</dbReference>
<reference evidence="3 4" key="1">
    <citation type="submission" date="2020-08" db="EMBL/GenBank/DDBJ databases">
        <title>Genomic Encyclopedia of Type Strains, Phase IV (KMG-IV): sequencing the most valuable type-strain genomes for metagenomic binning, comparative biology and taxonomic classification.</title>
        <authorList>
            <person name="Goeker M."/>
        </authorList>
    </citation>
    <scope>NUCLEOTIDE SEQUENCE [LARGE SCALE GENOMIC DNA]</scope>
    <source>
        <strain evidence="3 4">DSM 27165</strain>
    </source>
</reference>
<dbReference type="InterPro" id="IPR016830">
    <property type="entry name" value="UbiT"/>
</dbReference>
<accession>A0A840ML99</accession>
<comment type="similarity">
    <text evidence="1">Belongs to the UbiT family.</text>
</comment>
<dbReference type="RefSeq" id="WP_184035790.1">
    <property type="nucleotide sequence ID" value="NZ_JACHHY010000004.1"/>
</dbReference>
<dbReference type="UniPathway" id="UPA00232"/>
<evidence type="ECO:0000313" key="3">
    <source>
        <dbReference type="EMBL" id="MBB5017657.1"/>
    </source>
</evidence>
<dbReference type="AlphaFoldDB" id="A0A840ML99"/>
<feature type="domain" description="SCP2" evidence="2">
    <location>
        <begin position="38"/>
        <end position="128"/>
    </location>
</feature>
<keyword evidence="4" id="KW-1185">Reference proteome</keyword>
<dbReference type="InterPro" id="IPR036527">
    <property type="entry name" value="SCP2_sterol-bd_dom_sf"/>
</dbReference>
<name>A0A840ML99_9PROT</name>
<dbReference type="Proteomes" id="UP000575898">
    <property type="component" value="Unassembled WGS sequence"/>
</dbReference>
<comment type="pathway">
    <text evidence="1">Cofactor biosynthesis; ubiquinone biosynthesis.</text>
</comment>
<protein>
    <recommendedName>
        <fullName evidence="1">Ubiquinone biosynthesis accessory factor UbiT</fullName>
    </recommendedName>
</protein>
<dbReference type="EMBL" id="JACHHY010000004">
    <property type="protein sequence ID" value="MBB5017657.1"/>
    <property type="molecule type" value="Genomic_DNA"/>
</dbReference>
<organism evidence="3 4">
    <name type="scientific">Chitinivorax tropicus</name>
    <dbReference type="NCBI Taxonomy" id="714531"/>
    <lineage>
        <taxon>Bacteria</taxon>
        <taxon>Pseudomonadati</taxon>
        <taxon>Pseudomonadota</taxon>
        <taxon>Betaproteobacteria</taxon>
        <taxon>Chitinivorax</taxon>
    </lineage>
</organism>
<comment type="function">
    <text evidence="1">Required for O(2)-independent ubiquinone (coenzyme Q) biosynthesis. Likely functions as an accessory factor.</text>
</comment>
<keyword evidence="1" id="KW-0831">Ubiquinone biosynthesis</keyword>
<proteinExistence type="inferred from homology"/>
<evidence type="ECO:0000256" key="1">
    <source>
        <dbReference type="HAMAP-Rule" id="MF_02231"/>
    </source>
</evidence>
<evidence type="ECO:0000259" key="2">
    <source>
        <dbReference type="Pfam" id="PF02036"/>
    </source>
</evidence>
<dbReference type="SUPFAM" id="SSF55718">
    <property type="entry name" value="SCP-like"/>
    <property type="match status" value="1"/>
</dbReference>
<gene>
    <name evidence="1" type="primary">ubiT</name>
    <name evidence="3" type="ORF">HNQ59_000926</name>
</gene>
<sequence>MQTALPTFPPLLATLLRKLPAWPHGVIGSLGLNLAQRAQVLPDLQCLEGRSFAIEIRDLGVLIPCRFEQGRFRPILSRAEPDVRFSAELADYWALIQREEDPDTLFFHRRLVIEGDTELGLTVKNLLDAMELPNLRAALWQLLKRPLG</sequence>
<dbReference type="GO" id="GO:0006744">
    <property type="term" value="P:ubiquinone biosynthetic process"/>
    <property type="evidence" value="ECO:0007669"/>
    <property type="project" value="UniProtKB-UniRule"/>
</dbReference>
<dbReference type="Pfam" id="PF02036">
    <property type="entry name" value="SCP2"/>
    <property type="match status" value="1"/>
</dbReference>
<evidence type="ECO:0000313" key="4">
    <source>
        <dbReference type="Proteomes" id="UP000575898"/>
    </source>
</evidence>
<dbReference type="Gene3D" id="3.30.1050.10">
    <property type="entry name" value="SCP2 sterol-binding domain"/>
    <property type="match status" value="1"/>
</dbReference>
<comment type="caution">
    <text evidence="3">The sequence shown here is derived from an EMBL/GenBank/DDBJ whole genome shotgun (WGS) entry which is preliminary data.</text>
</comment>
<dbReference type="InterPro" id="IPR003033">
    <property type="entry name" value="SCP2_sterol-bd_dom"/>
</dbReference>